<gene>
    <name evidence="2" type="ORF">PRZ48_014019</name>
</gene>
<keyword evidence="3" id="KW-1185">Reference proteome</keyword>
<dbReference type="PANTHER" id="PTHR24148:SF64">
    <property type="entry name" value="HETEROKARYON INCOMPATIBILITY DOMAIN-CONTAINING PROTEIN"/>
    <property type="match status" value="1"/>
</dbReference>
<comment type="caution">
    <text evidence="2">The sequence shown here is derived from an EMBL/GenBank/DDBJ whole genome shotgun (WGS) entry which is preliminary data.</text>
</comment>
<dbReference type="Proteomes" id="UP001305779">
    <property type="component" value="Unassembled WGS sequence"/>
</dbReference>
<name>A0ABR0E0A7_ZASCE</name>
<feature type="domain" description="Heterokaryon incompatibility" evidence="1">
    <location>
        <begin position="43"/>
        <end position="191"/>
    </location>
</feature>
<proteinExistence type="predicted"/>
<dbReference type="PANTHER" id="PTHR24148">
    <property type="entry name" value="ANKYRIN REPEAT DOMAIN-CONTAINING PROTEIN 39 HOMOLOG-RELATED"/>
    <property type="match status" value="1"/>
</dbReference>
<evidence type="ECO:0000313" key="3">
    <source>
        <dbReference type="Proteomes" id="UP001305779"/>
    </source>
</evidence>
<dbReference type="InterPro" id="IPR010730">
    <property type="entry name" value="HET"/>
</dbReference>
<sequence length="568" mass="64255">MALHRPLKSANSIRLLNVWRNENKQVVGKLESFVLGLRRTPPYKAISYVWGDRTEQRTIVVNGGTISVLASVHVILEALCDSHELFFGEQDPATPTWVWLDSICINQRDVDEVGQQIAFMANIFGEARSVIIWLGPGTSQTDRGMELIQALADREENNAVSQPIVSDIEAWQGYKEIGLNPWWKRAWTLQESLVPRDVVYHCGTKYLSEEQYMRATLLTAGDLIPEVVSKDEQPWAAMWNRRRITQWFLKDEADVWEGRRPGHSIKLLALLAYTRHTLASDDQDYIYSLVGCVNDTDRSVVGHPNYALDVGSTYTRFCRDWITGHRSLDILCFTTLFRPLRDGTKATLPSWAPDWRERASEGWSVSNPVPLLASQPANRHTGSFVPQRFLLGPADNLPYTASGDRRPHFHFSDDMRQLTCKGLVLDRLDGIAGMVDSSASGSTRVYANRVLAQMKAFIEDVDPNRKGKGRRRSRELLAWLRYNSALVIRGVPLGDAFDPKNLQDLPTLSGSDITNDDGSEHDIEWNFKKAATIRDMARRLGVTENGHGFMEDQAVLDGQYHTEEFVLV</sequence>
<evidence type="ECO:0000313" key="2">
    <source>
        <dbReference type="EMBL" id="KAK4494663.1"/>
    </source>
</evidence>
<dbReference type="Pfam" id="PF06985">
    <property type="entry name" value="HET"/>
    <property type="match status" value="1"/>
</dbReference>
<accession>A0ABR0E0A7</accession>
<protein>
    <recommendedName>
        <fullName evidence="1">Heterokaryon incompatibility domain-containing protein</fullName>
    </recommendedName>
</protein>
<reference evidence="2 3" key="1">
    <citation type="journal article" date="2023" name="G3 (Bethesda)">
        <title>A chromosome-level genome assembly of Zasmidium syzygii isolated from banana leaves.</title>
        <authorList>
            <person name="van Westerhoven A.C."/>
            <person name="Mehrabi R."/>
            <person name="Talebi R."/>
            <person name="Steentjes M.B.F."/>
            <person name="Corcolon B."/>
            <person name="Chong P.A."/>
            <person name="Kema G.H.J."/>
            <person name="Seidl M.F."/>
        </authorList>
    </citation>
    <scope>NUCLEOTIDE SEQUENCE [LARGE SCALE GENOMIC DNA]</scope>
    <source>
        <strain evidence="2 3">P124</strain>
    </source>
</reference>
<dbReference type="EMBL" id="JAXOVC010000013">
    <property type="protein sequence ID" value="KAK4494663.1"/>
    <property type="molecule type" value="Genomic_DNA"/>
</dbReference>
<organism evidence="2 3">
    <name type="scientific">Zasmidium cellare</name>
    <name type="common">Wine cellar mold</name>
    <name type="synonym">Racodium cellare</name>
    <dbReference type="NCBI Taxonomy" id="395010"/>
    <lineage>
        <taxon>Eukaryota</taxon>
        <taxon>Fungi</taxon>
        <taxon>Dikarya</taxon>
        <taxon>Ascomycota</taxon>
        <taxon>Pezizomycotina</taxon>
        <taxon>Dothideomycetes</taxon>
        <taxon>Dothideomycetidae</taxon>
        <taxon>Mycosphaerellales</taxon>
        <taxon>Mycosphaerellaceae</taxon>
        <taxon>Zasmidium</taxon>
    </lineage>
</organism>
<dbReference type="InterPro" id="IPR052895">
    <property type="entry name" value="HetReg/Transcr_Mod"/>
</dbReference>
<evidence type="ECO:0000259" key="1">
    <source>
        <dbReference type="Pfam" id="PF06985"/>
    </source>
</evidence>